<dbReference type="Proteomes" id="UP000055024">
    <property type="component" value="Unassembled WGS sequence"/>
</dbReference>
<organism evidence="1 2">
    <name type="scientific">Trichinella zimbabwensis</name>
    <dbReference type="NCBI Taxonomy" id="268475"/>
    <lineage>
        <taxon>Eukaryota</taxon>
        <taxon>Metazoa</taxon>
        <taxon>Ecdysozoa</taxon>
        <taxon>Nematoda</taxon>
        <taxon>Enoplea</taxon>
        <taxon>Dorylaimia</taxon>
        <taxon>Trichinellida</taxon>
        <taxon>Trichinellidae</taxon>
        <taxon>Trichinella</taxon>
    </lineage>
</organism>
<evidence type="ECO:0000313" key="1">
    <source>
        <dbReference type="EMBL" id="KRZ14689.1"/>
    </source>
</evidence>
<sequence length="65" mass="7305">MGHAVLPLFYGKVKPRTTVFLKQRIVSLQLPKFAMSVEYSVSQEISTKPLSKKFAQPPSNAAFQH</sequence>
<keyword evidence="2" id="KW-1185">Reference proteome</keyword>
<proteinExistence type="predicted"/>
<dbReference type="AlphaFoldDB" id="A0A0V1HW72"/>
<protein>
    <submittedName>
        <fullName evidence="1">Uncharacterized protein</fullName>
    </submittedName>
</protein>
<dbReference type="EMBL" id="JYDP01000022">
    <property type="protein sequence ID" value="KRZ14689.1"/>
    <property type="molecule type" value="Genomic_DNA"/>
</dbReference>
<gene>
    <name evidence="1" type="ORF">T11_7852</name>
</gene>
<reference evidence="1 2" key="1">
    <citation type="submission" date="2015-01" db="EMBL/GenBank/DDBJ databases">
        <title>Evolution of Trichinella species and genotypes.</title>
        <authorList>
            <person name="Korhonen P.K."/>
            <person name="Edoardo P."/>
            <person name="Giuseppe L.R."/>
            <person name="Gasser R.B."/>
        </authorList>
    </citation>
    <scope>NUCLEOTIDE SEQUENCE [LARGE SCALE GENOMIC DNA]</scope>
    <source>
        <strain evidence="1">ISS1029</strain>
    </source>
</reference>
<name>A0A0V1HW72_9BILA</name>
<evidence type="ECO:0000313" key="2">
    <source>
        <dbReference type="Proteomes" id="UP000055024"/>
    </source>
</evidence>
<comment type="caution">
    <text evidence="1">The sequence shown here is derived from an EMBL/GenBank/DDBJ whole genome shotgun (WGS) entry which is preliminary data.</text>
</comment>
<accession>A0A0V1HW72</accession>